<dbReference type="Proteomes" id="UP000006919">
    <property type="component" value="Chromosome"/>
</dbReference>
<gene>
    <name evidence="3" type="ordered locus">Rumal_3237</name>
</gene>
<accession>E6UGN8</accession>
<dbReference type="Pfam" id="PF02604">
    <property type="entry name" value="PhdYeFM_antitox"/>
    <property type="match status" value="1"/>
</dbReference>
<comment type="similarity">
    <text evidence="1 2">Belongs to the phD/YefM antitoxin family.</text>
</comment>
<reference evidence="3 4" key="1">
    <citation type="journal article" date="2011" name="J. Bacteriol.">
        <title>Complete genome of the cellulolytic ruminal bacterium Ruminococcus albus 7.</title>
        <authorList>
            <person name="Suen G."/>
            <person name="Stevenson D.M."/>
            <person name="Bruce D.C."/>
            <person name="Chertkov O."/>
            <person name="Copeland A."/>
            <person name="Cheng J.F."/>
            <person name="Detter C."/>
            <person name="Detter J.C."/>
            <person name="Goodwin L.A."/>
            <person name="Han C.S."/>
            <person name="Hauser L.J."/>
            <person name="Ivanova N.N."/>
            <person name="Kyrpides N.C."/>
            <person name="Land M.L."/>
            <person name="Lapidus A."/>
            <person name="Lucas S."/>
            <person name="Ovchinnikova G."/>
            <person name="Pitluck S."/>
            <person name="Tapia R."/>
            <person name="Woyke T."/>
            <person name="Boyum J."/>
            <person name="Mead D."/>
            <person name="Weimer P.J."/>
        </authorList>
    </citation>
    <scope>NUCLEOTIDE SEQUENCE [LARGE SCALE GENOMIC DNA]</scope>
    <source>
        <strain evidence="4">ATCC 27210 / DSM 20455 / JCM 14654 / NCDO 2250 / 7</strain>
    </source>
</reference>
<proteinExistence type="inferred from homology"/>
<dbReference type="NCBIfam" id="TIGR01552">
    <property type="entry name" value="phd_fam"/>
    <property type="match status" value="1"/>
</dbReference>
<dbReference type="Gene3D" id="3.40.1620.10">
    <property type="entry name" value="YefM-like domain"/>
    <property type="match status" value="1"/>
</dbReference>
<dbReference type="InterPro" id="IPR006442">
    <property type="entry name" value="Antitoxin_Phd/YefM"/>
</dbReference>
<protein>
    <recommendedName>
        <fullName evidence="2">Antitoxin</fullName>
    </recommendedName>
</protein>
<dbReference type="STRING" id="697329.Rumal_3237"/>
<name>E6UGN8_RUMA7</name>
<comment type="function">
    <text evidence="2">Antitoxin component of a type II toxin-antitoxin (TA) system.</text>
</comment>
<dbReference type="KEGG" id="ral:Rumal_3237"/>
<evidence type="ECO:0000256" key="1">
    <source>
        <dbReference type="ARBA" id="ARBA00009981"/>
    </source>
</evidence>
<evidence type="ECO:0000313" key="3">
    <source>
        <dbReference type="EMBL" id="ADU23700.1"/>
    </source>
</evidence>
<dbReference type="eggNOG" id="COG4118">
    <property type="taxonomic scope" value="Bacteria"/>
</dbReference>
<evidence type="ECO:0000313" key="4">
    <source>
        <dbReference type="Proteomes" id="UP000006919"/>
    </source>
</evidence>
<dbReference type="EMBL" id="CP002403">
    <property type="protein sequence ID" value="ADU23700.1"/>
    <property type="molecule type" value="Genomic_DNA"/>
</dbReference>
<dbReference type="InterPro" id="IPR036165">
    <property type="entry name" value="YefM-like_sf"/>
</dbReference>
<organism evidence="3 4">
    <name type="scientific">Ruminococcus albus (strain ATCC 27210 / DSM 20455 / JCM 14654 / NCDO 2250 / 7)</name>
    <dbReference type="NCBI Taxonomy" id="697329"/>
    <lineage>
        <taxon>Bacteria</taxon>
        <taxon>Bacillati</taxon>
        <taxon>Bacillota</taxon>
        <taxon>Clostridia</taxon>
        <taxon>Eubacteriales</taxon>
        <taxon>Oscillospiraceae</taxon>
        <taxon>Ruminococcus</taxon>
    </lineage>
</organism>
<evidence type="ECO:0000256" key="2">
    <source>
        <dbReference type="RuleBase" id="RU362080"/>
    </source>
</evidence>
<dbReference type="SUPFAM" id="SSF143120">
    <property type="entry name" value="YefM-like"/>
    <property type="match status" value="1"/>
</dbReference>
<sequence>MITATATDFQNNFGQYLQEVQQGGEIIILKNGKEVARLVSHKSTVSFLTDSLTGVLKNDYDEKEIRAERLKKHEDLD</sequence>
<dbReference type="AlphaFoldDB" id="E6UGN8"/>
<dbReference type="OrthoDB" id="9808428at2"/>
<dbReference type="RefSeq" id="WP_013499806.1">
    <property type="nucleotide sequence ID" value="NC_014833.1"/>
</dbReference>
<dbReference type="HOGENOM" id="CLU_195100_0_0_9"/>